<name>A0ABS2XJP2_POLSP</name>
<evidence type="ECO:0000256" key="1">
    <source>
        <dbReference type="ARBA" id="ARBA00022448"/>
    </source>
</evidence>
<dbReference type="SUPFAM" id="SSF90112">
    <property type="entry name" value="Neurotransmitter-gated ion-channel transmembrane pore"/>
    <property type="match status" value="1"/>
</dbReference>
<dbReference type="PANTHER" id="PTHR18945">
    <property type="entry name" value="NEUROTRANSMITTER GATED ION CHANNEL"/>
    <property type="match status" value="1"/>
</dbReference>
<keyword evidence="4 12" id="KW-1133">Transmembrane helix</keyword>
<dbReference type="InterPro" id="IPR006202">
    <property type="entry name" value="Neur_chan_lig-bd"/>
</dbReference>
<evidence type="ECO:0000256" key="2">
    <source>
        <dbReference type="ARBA" id="ARBA00022475"/>
    </source>
</evidence>
<evidence type="ECO:0000256" key="6">
    <source>
        <dbReference type="ARBA" id="ARBA00023065"/>
    </source>
</evidence>
<dbReference type="Proteomes" id="UP001166093">
    <property type="component" value="Unassembled WGS sequence"/>
</dbReference>
<dbReference type="PRINTS" id="PR00252">
    <property type="entry name" value="NRIONCHANNEL"/>
</dbReference>
<evidence type="ECO:0000256" key="8">
    <source>
        <dbReference type="ARBA" id="ARBA00023170"/>
    </source>
</evidence>
<feature type="non-terminal residue" evidence="14">
    <location>
        <position position="1"/>
    </location>
</feature>
<keyword evidence="3 12" id="KW-0812">Transmembrane</keyword>
<keyword evidence="1 12" id="KW-0813">Transport</keyword>
<dbReference type="Pfam" id="PF02931">
    <property type="entry name" value="Neur_chan_LBD"/>
    <property type="match status" value="1"/>
</dbReference>
<reference evidence="14" key="1">
    <citation type="journal article" date="2021" name="Cell">
        <title>Tracing the genetic footprints of vertebrate landing in non-teleost ray-finned fishes.</title>
        <authorList>
            <person name="Bi X."/>
            <person name="Wang K."/>
            <person name="Yang L."/>
            <person name="Pan H."/>
            <person name="Jiang H."/>
            <person name="Wei Q."/>
            <person name="Fang M."/>
            <person name="Yu H."/>
            <person name="Zhu C."/>
            <person name="Cai Y."/>
            <person name="He Y."/>
            <person name="Gan X."/>
            <person name="Zeng H."/>
            <person name="Yu D."/>
            <person name="Zhu Y."/>
            <person name="Jiang H."/>
            <person name="Qiu Q."/>
            <person name="Yang H."/>
            <person name="Zhang Y.E."/>
            <person name="Wang W."/>
            <person name="Zhu M."/>
            <person name="He S."/>
            <person name="Zhang G."/>
        </authorList>
    </citation>
    <scope>NUCLEOTIDE SEQUENCE</scope>
    <source>
        <strain evidence="14">Pddl_001</strain>
    </source>
</reference>
<dbReference type="InterPro" id="IPR036719">
    <property type="entry name" value="Neuro-gated_channel_TM_sf"/>
</dbReference>
<evidence type="ECO:0000256" key="7">
    <source>
        <dbReference type="ARBA" id="ARBA00023136"/>
    </source>
</evidence>
<dbReference type="InterPro" id="IPR038050">
    <property type="entry name" value="Neuro_actylchol_rec"/>
</dbReference>
<evidence type="ECO:0000256" key="11">
    <source>
        <dbReference type="ARBA" id="ARBA00034099"/>
    </source>
</evidence>
<dbReference type="SUPFAM" id="SSF63712">
    <property type="entry name" value="Nicotinic receptor ligand binding domain-like"/>
    <property type="match status" value="1"/>
</dbReference>
<accession>A0ABS2XJP2</accession>
<protein>
    <submittedName>
        <fullName evidence="14">ACHG protein</fullName>
    </submittedName>
</protein>
<keyword evidence="5" id="KW-0770">Synapse</keyword>
<evidence type="ECO:0000313" key="14">
    <source>
        <dbReference type="EMBL" id="MBN3274221.1"/>
    </source>
</evidence>
<evidence type="ECO:0000313" key="15">
    <source>
        <dbReference type="Proteomes" id="UP001166093"/>
    </source>
</evidence>
<keyword evidence="7 12" id="KW-0472">Membrane</keyword>
<dbReference type="EMBL" id="JAAWVQ010037989">
    <property type="protein sequence ID" value="MBN3274221.1"/>
    <property type="molecule type" value="Genomic_DNA"/>
</dbReference>
<proteinExistence type="inferred from homology"/>
<keyword evidence="9" id="KW-1071">Ligand-gated ion channel</keyword>
<comment type="caution">
    <text evidence="12">Lacks conserved residue(s) required for the propagation of feature annotation.</text>
</comment>
<dbReference type="Gene3D" id="1.20.58.390">
    <property type="entry name" value="Neurotransmitter-gated ion-channel transmembrane domain"/>
    <property type="match status" value="1"/>
</dbReference>
<evidence type="ECO:0000256" key="10">
    <source>
        <dbReference type="ARBA" id="ARBA00023303"/>
    </source>
</evidence>
<keyword evidence="8" id="KW-0675">Receptor</keyword>
<comment type="similarity">
    <text evidence="12">Belongs to the ligand-gated ion channel (TC 1.A.9) family.</text>
</comment>
<keyword evidence="6 12" id="KW-0406">Ion transport</keyword>
<organism evidence="14 15">
    <name type="scientific">Polyodon spathula</name>
    <name type="common">North American paddlefish</name>
    <name type="synonym">Squalus spathula</name>
    <dbReference type="NCBI Taxonomy" id="7913"/>
    <lineage>
        <taxon>Eukaryota</taxon>
        <taxon>Metazoa</taxon>
        <taxon>Chordata</taxon>
        <taxon>Craniata</taxon>
        <taxon>Vertebrata</taxon>
        <taxon>Euteleostomi</taxon>
        <taxon>Actinopterygii</taxon>
        <taxon>Chondrostei</taxon>
        <taxon>Acipenseriformes</taxon>
        <taxon>Polyodontidae</taxon>
        <taxon>Polyodon</taxon>
    </lineage>
</organism>
<sequence length="227" mass="26045">MKFDKKQAGSTSLPPCPPPPAHYNVHLSPQQWCDYRLKWNSSQYEDIELLRIPSKSIWLPDIVLENNVDGNFEITLYANALVYSSGCIYWLPPAIYRSACSIIVDYFPFDWQNCSMVFRSRTYSANEIDLVLTEEEIKPGETQTIEWIDIDPAAFTEIGEWAIKHRPAKKVMMMFFLIIQRKPLFYIINMIVPCVLISSLGLLVYYLPAKGLSHTVCLQALLSVPTT</sequence>
<dbReference type="PRINTS" id="PR00254">
    <property type="entry name" value="NICOTINICR"/>
</dbReference>
<dbReference type="InterPro" id="IPR002394">
    <property type="entry name" value="Nicotinic_acetylcholine_rcpt"/>
</dbReference>
<evidence type="ECO:0000256" key="4">
    <source>
        <dbReference type="ARBA" id="ARBA00022989"/>
    </source>
</evidence>
<evidence type="ECO:0000259" key="13">
    <source>
        <dbReference type="Pfam" id="PF02931"/>
    </source>
</evidence>
<dbReference type="Gene3D" id="2.70.170.10">
    <property type="entry name" value="Neurotransmitter-gated ion-channel ligand-binding domain"/>
    <property type="match status" value="1"/>
</dbReference>
<keyword evidence="2" id="KW-1003">Cell membrane</keyword>
<keyword evidence="15" id="KW-1185">Reference proteome</keyword>
<gene>
    <name evidence="14" type="primary">Chrng</name>
    <name evidence="14" type="ORF">GTO93_0014602</name>
</gene>
<dbReference type="InterPro" id="IPR036734">
    <property type="entry name" value="Neur_chan_lig-bd_sf"/>
</dbReference>
<dbReference type="InterPro" id="IPR018000">
    <property type="entry name" value="Neurotransmitter_ion_chnl_CS"/>
</dbReference>
<feature type="non-terminal residue" evidence="14">
    <location>
        <position position="227"/>
    </location>
</feature>
<dbReference type="PROSITE" id="PS00236">
    <property type="entry name" value="NEUROTR_ION_CHANNEL"/>
    <property type="match status" value="1"/>
</dbReference>
<evidence type="ECO:0000256" key="12">
    <source>
        <dbReference type="RuleBase" id="RU000687"/>
    </source>
</evidence>
<evidence type="ECO:0000256" key="5">
    <source>
        <dbReference type="ARBA" id="ARBA00023018"/>
    </source>
</evidence>
<comment type="caution">
    <text evidence="14">The sequence shown here is derived from an EMBL/GenBank/DDBJ whole genome shotgun (WGS) entry which is preliminary data.</text>
</comment>
<evidence type="ECO:0000256" key="3">
    <source>
        <dbReference type="ARBA" id="ARBA00022692"/>
    </source>
</evidence>
<keyword evidence="10 12" id="KW-0407">Ion channel</keyword>
<evidence type="ECO:0000256" key="9">
    <source>
        <dbReference type="ARBA" id="ARBA00023286"/>
    </source>
</evidence>
<comment type="subcellular location">
    <subcellularLocation>
        <location evidence="11">Synaptic cell membrane</location>
        <topology evidence="11">Multi-pass membrane protein</topology>
    </subcellularLocation>
</comment>
<feature type="transmembrane region" description="Helical" evidence="12">
    <location>
        <begin position="184"/>
        <end position="206"/>
    </location>
</feature>
<dbReference type="InterPro" id="IPR006201">
    <property type="entry name" value="Neur_channel"/>
</dbReference>
<feature type="domain" description="Neurotransmitter-gated ion-channel ligand-binding" evidence="13">
    <location>
        <begin position="29"/>
        <end position="171"/>
    </location>
</feature>